<keyword evidence="3" id="KW-1185">Reference proteome</keyword>
<comment type="caution">
    <text evidence="2">The sequence shown here is derived from an EMBL/GenBank/DDBJ whole genome shotgun (WGS) entry which is preliminary data.</text>
</comment>
<reference evidence="2" key="1">
    <citation type="journal article" date="2023" name="Mol. Phylogenet. Evol.">
        <title>Genome-scale phylogeny and comparative genomics of the fungal order Sordariales.</title>
        <authorList>
            <person name="Hensen N."/>
            <person name="Bonometti L."/>
            <person name="Westerberg I."/>
            <person name="Brannstrom I.O."/>
            <person name="Guillou S."/>
            <person name="Cros-Aarteil S."/>
            <person name="Calhoun S."/>
            <person name="Haridas S."/>
            <person name="Kuo A."/>
            <person name="Mondo S."/>
            <person name="Pangilinan J."/>
            <person name="Riley R."/>
            <person name="LaButti K."/>
            <person name="Andreopoulos B."/>
            <person name="Lipzen A."/>
            <person name="Chen C."/>
            <person name="Yan M."/>
            <person name="Daum C."/>
            <person name="Ng V."/>
            <person name="Clum A."/>
            <person name="Steindorff A."/>
            <person name="Ohm R.A."/>
            <person name="Martin F."/>
            <person name="Silar P."/>
            <person name="Natvig D.O."/>
            <person name="Lalanne C."/>
            <person name="Gautier V."/>
            <person name="Ament-Velasquez S.L."/>
            <person name="Kruys A."/>
            <person name="Hutchinson M.I."/>
            <person name="Powell A.J."/>
            <person name="Barry K."/>
            <person name="Miller A.N."/>
            <person name="Grigoriev I.V."/>
            <person name="Debuchy R."/>
            <person name="Gladieux P."/>
            <person name="Hiltunen Thoren M."/>
            <person name="Johannesson H."/>
        </authorList>
    </citation>
    <scope>NUCLEOTIDE SEQUENCE</scope>
    <source>
        <strain evidence="2">CBS 955.72</strain>
    </source>
</reference>
<protein>
    <submittedName>
        <fullName evidence="2">Uncharacterized protein</fullName>
    </submittedName>
</protein>
<sequence>MKSFVFSKLALLAVATLSMADDNHSGNDANTGATTITVIPSTGPVLTTSQTGCPTVTATRELCTTCGVPACLGLSTVTQSCGCPTPIPTVYLDFPCASNCAGIWCSTSYDIVTGACSGPGVTLPTPAPNGTLSTRKPTSSSSAVQVNAAGRMALPRWGFW</sequence>
<name>A0AAJ0HSE8_9PEZI</name>
<feature type="chain" id="PRO_5042534576" evidence="1">
    <location>
        <begin position="21"/>
        <end position="160"/>
    </location>
</feature>
<dbReference type="Proteomes" id="UP001275084">
    <property type="component" value="Unassembled WGS sequence"/>
</dbReference>
<proteinExistence type="predicted"/>
<keyword evidence="1" id="KW-0732">Signal</keyword>
<evidence type="ECO:0000256" key="1">
    <source>
        <dbReference type="SAM" id="SignalP"/>
    </source>
</evidence>
<feature type="signal peptide" evidence="1">
    <location>
        <begin position="1"/>
        <end position="20"/>
    </location>
</feature>
<reference evidence="2" key="2">
    <citation type="submission" date="2023-06" db="EMBL/GenBank/DDBJ databases">
        <authorList>
            <consortium name="Lawrence Berkeley National Laboratory"/>
            <person name="Haridas S."/>
            <person name="Hensen N."/>
            <person name="Bonometti L."/>
            <person name="Westerberg I."/>
            <person name="Brannstrom I.O."/>
            <person name="Guillou S."/>
            <person name="Cros-Aarteil S."/>
            <person name="Calhoun S."/>
            <person name="Kuo A."/>
            <person name="Mondo S."/>
            <person name="Pangilinan J."/>
            <person name="Riley R."/>
            <person name="Labutti K."/>
            <person name="Andreopoulos B."/>
            <person name="Lipzen A."/>
            <person name="Chen C."/>
            <person name="Yanf M."/>
            <person name="Daum C."/>
            <person name="Ng V."/>
            <person name="Clum A."/>
            <person name="Steindorff A."/>
            <person name="Ohm R."/>
            <person name="Martin F."/>
            <person name="Silar P."/>
            <person name="Natvig D."/>
            <person name="Lalanne C."/>
            <person name="Gautier V."/>
            <person name="Ament-Velasquez S.L."/>
            <person name="Kruys A."/>
            <person name="Hutchinson M.I."/>
            <person name="Powell A.J."/>
            <person name="Barry K."/>
            <person name="Miller A.N."/>
            <person name="Grigoriev I.V."/>
            <person name="Debuchy R."/>
            <person name="Gladieux P."/>
            <person name="Thoren M.H."/>
            <person name="Johannesson H."/>
        </authorList>
    </citation>
    <scope>NUCLEOTIDE SEQUENCE</scope>
    <source>
        <strain evidence="2">CBS 955.72</strain>
    </source>
</reference>
<evidence type="ECO:0000313" key="3">
    <source>
        <dbReference type="Proteomes" id="UP001275084"/>
    </source>
</evidence>
<organism evidence="2 3">
    <name type="scientific">Lasiosphaeria hispida</name>
    <dbReference type="NCBI Taxonomy" id="260671"/>
    <lineage>
        <taxon>Eukaryota</taxon>
        <taxon>Fungi</taxon>
        <taxon>Dikarya</taxon>
        <taxon>Ascomycota</taxon>
        <taxon>Pezizomycotina</taxon>
        <taxon>Sordariomycetes</taxon>
        <taxon>Sordariomycetidae</taxon>
        <taxon>Sordariales</taxon>
        <taxon>Lasiosphaeriaceae</taxon>
        <taxon>Lasiosphaeria</taxon>
    </lineage>
</organism>
<dbReference type="EMBL" id="JAUIQD010000002">
    <property type="protein sequence ID" value="KAK3360599.1"/>
    <property type="molecule type" value="Genomic_DNA"/>
</dbReference>
<evidence type="ECO:0000313" key="2">
    <source>
        <dbReference type="EMBL" id="KAK3360599.1"/>
    </source>
</evidence>
<dbReference type="AlphaFoldDB" id="A0AAJ0HSE8"/>
<gene>
    <name evidence="2" type="ORF">B0T25DRAFT_535984</name>
</gene>
<accession>A0AAJ0HSE8</accession>